<keyword evidence="3" id="KW-1185">Reference proteome</keyword>
<sequence length="370" mass="41811">MIVDKIDSEASEQCRTSGSAVGGPVPLLKITFSAIQRARLDKLLADMVTAYDKEVVSAPLRGKVVETGLGSEIEVASTLQKHWQSRFESEYYRIDKYRFDKLMTGPLRDVVWSATATEGLGVWAPGKVIEISEAEGNTAFVPGHWWLNIGCAHRDGIVGAASEHATKGRYGIAALALLTGREEDMPDGKTLYVREGRADEMHMNLITQVGQKIRILRGFRLQSVLAPAAGVRYDGLYIMQSWSLKLNMVNDMYALRLTLERMPNQGPLEQITAIPKPSQLDDWNLYEQLERTQIKNTEGQVRLNSWTVARDVERFERDLWRRSRESKVRLCDKIRDDGSGSTTPQRRKLSDIETDLMPPIETDEEQEEQE</sequence>
<evidence type="ECO:0000256" key="1">
    <source>
        <dbReference type="SAM" id="MobiDB-lite"/>
    </source>
</evidence>
<dbReference type="EMBL" id="KZ678398">
    <property type="protein sequence ID" value="PSR94435.1"/>
    <property type="molecule type" value="Genomic_DNA"/>
</dbReference>
<dbReference type="STRING" id="2025994.A0A2T3AFB8"/>
<accession>A0A2T3AFB8</accession>
<reference evidence="2 3" key="1">
    <citation type="journal article" date="2018" name="Mycol. Prog.">
        <title>Coniella lustricola, a new species from submerged detritus.</title>
        <authorList>
            <person name="Raudabaugh D.B."/>
            <person name="Iturriaga T."/>
            <person name="Carver A."/>
            <person name="Mondo S."/>
            <person name="Pangilinan J."/>
            <person name="Lipzen A."/>
            <person name="He G."/>
            <person name="Amirebrahimi M."/>
            <person name="Grigoriev I.V."/>
            <person name="Miller A.N."/>
        </authorList>
    </citation>
    <scope>NUCLEOTIDE SEQUENCE [LARGE SCALE GENOMIC DNA]</scope>
    <source>
        <strain evidence="2 3">B22-T-1</strain>
    </source>
</reference>
<dbReference type="AlphaFoldDB" id="A0A2T3AFB8"/>
<feature type="compositionally biased region" description="Acidic residues" evidence="1">
    <location>
        <begin position="361"/>
        <end position="370"/>
    </location>
</feature>
<feature type="region of interest" description="Disordered" evidence="1">
    <location>
        <begin position="334"/>
        <end position="370"/>
    </location>
</feature>
<gene>
    <name evidence="2" type="ORF">BD289DRAFT_363547</name>
</gene>
<evidence type="ECO:0000313" key="3">
    <source>
        <dbReference type="Proteomes" id="UP000241462"/>
    </source>
</evidence>
<evidence type="ECO:0000313" key="2">
    <source>
        <dbReference type="EMBL" id="PSR94435.1"/>
    </source>
</evidence>
<dbReference type="SUPFAM" id="SSF88697">
    <property type="entry name" value="PUA domain-like"/>
    <property type="match status" value="1"/>
</dbReference>
<dbReference type="OrthoDB" id="3244603at2759"/>
<proteinExistence type="predicted"/>
<dbReference type="Gene3D" id="2.30.280.10">
    <property type="entry name" value="SRA-YDG"/>
    <property type="match status" value="1"/>
</dbReference>
<protein>
    <submittedName>
        <fullName evidence="2">PUA-like domain-containing protein</fullName>
    </submittedName>
</protein>
<name>A0A2T3AFB8_9PEZI</name>
<organism evidence="2 3">
    <name type="scientific">Coniella lustricola</name>
    <dbReference type="NCBI Taxonomy" id="2025994"/>
    <lineage>
        <taxon>Eukaryota</taxon>
        <taxon>Fungi</taxon>
        <taxon>Dikarya</taxon>
        <taxon>Ascomycota</taxon>
        <taxon>Pezizomycotina</taxon>
        <taxon>Sordariomycetes</taxon>
        <taxon>Sordariomycetidae</taxon>
        <taxon>Diaporthales</taxon>
        <taxon>Schizoparmaceae</taxon>
        <taxon>Coniella</taxon>
    </lineage>
</organism>
<dbReference type="Proteomes" id="UP000241462">
    <property type="component" value="Unassembled WGS sequence"/>
</dbReference>
<dbReference type="InterPro" id="IPR015947">
    <property type="entry name" value="PUA-like_sf"/>
</dbReference>
<dbReference type="InterPro" id="IPR036987">
    <property type="entry name" value="SRA-YDG_sf"/>
</dbReference>
<dbReference type="InParanoid" id="A0A2T3AFB8"/>